<evidence type="ECO:0000313" key="2">
    <source>
        <dbReference type="EMBL" id="TWU63078.1"/>
    </source>
</evidence>
<dbReference type="SUPFAM" id="SSF48239">
    <property type="entry name" value="Terpenoid cyclases/Protein prenyltransferases"/>
    <property type="match status" value="1"/>
</dbReference>
<gene>
    <name evidence="2" type="ORF">V7x_48160</name>
</gene>
<feature type="domain" description="DUF4159" evidence="1">
    <location>
        <begin position="593"/>
        <end position="794"/>
    </location>
</feature>
<accession>A0A5C6FR88</accession>
<name>A0A5C6FR88_9PLAN</name>
<dbReference type="EMBL" id="SJPZ01000002">
    <property type="protein sequence ID" value="TWU63078.1"/>
    <property type="molecule type" value="Genomic_DNA"/>
</dbReference>
<keyword evidence="2" id="KW-0808">Transferase</keyword>
<sequence>MTPNRSGTIKSYFTRRHHTKPRSRRTLFVWAVLVWVVVIAPNAAIGQDVDAVSVQRSIDRGVAYLKQQQTESGGWPEYPSYSCGLTALCTLALLNADVPPNDPAMVSALAYLRRNRPDRTYPVALQTLAYCEAGAAEDLPRIRRNVDWLVKAQNNRGLWSYTQQKEFGGDPSNSQFALLALAAAVDRGVTVPEDVFAKARTYWLATQQSDGGWRYRDAMPVTGSMTCAGIASLIITEGRMTGVNSRVQGDKIQCCGGGDEGADPVQGGLGWLARYFSTQSNPQAGGQSYYYYMYALERVGRLSGRRFIGQHDWYREGADRLLRLQDSFQGFWRGSTNGEDRPLVATSFALLFLSKGKRQVVVGRLQYPSSDATAWNRHHESLRQLVRHLERDWGKDLTWQTIRSENARVTDLLQAPVLVISGRQAIAGGDVLADRLGEYVDQGGTILFEAEQGDGCGDAIGFRRQFADWVTRWYPESKIEKLPIEHPVWYAQRKVDPEILGKDFWIYGVQACCRTPIFFVPKSLSCRWELSGLLFRQSQLSESARSQISAAVSVGENVIAYATGRELQDKLQQRFLLTGSTETSRQRGQWQLAELALGAGGEDARRALPNAVGLLSQTLPVAVAPVGDPVTLDDRTLSDVTALWVHGRTDFQWSAAQRKAVQTYLDRGGYLIANAVCGAEEFVKAFRREIGKLDLDEPLAAIAPDHPALTNRYGGFDVRRVTIRRPKRDANQFAVQTRTTFPMIEAARVGPADNVFFSPLDLSCALESQNSIQCAGYGTEDATRIIANLLLYAMQQPPAD</sequence>
<evidence type="ECO:0000313" key="3">
    <source>
        <dbReference type="Proteomes" id="UP000316476"/>
    </source>
</evidence>
<organism evidence="2 3">
    <name type="scientific">Crateriforma conspicua</name>
    <dbReference type="NCBI Taxonomy" id="2527996"/>
    <lineage>
        <taxon>Bacteria</taxon>
        <taxon>Pseudomonadati</taxon>
        <taxon>Planctomycetota</taxon>
        <taxon>Planctomycetia</taxon>
        <taxon>Planctomycetales</taxon>
        <taxon>Planctomycetaceae</taxon>
        <taxon>Crateriforma</taxon>
    </lineage>
</organism>
<dbReference type="Gene3D" id="1.50.10.20">
    <property type="match status" value="2"/>
</dbReference>
<dbReference type="InterPro" id="IPR025297">
    <property type="entry name" value="DUF4159"/>
</dbReference>
<dbReference type="InterPro" id="IPR008930">
    <property type="entry name" value="Terpenoid_cyclase/PrenylTrfase"/>
</dbReference>
<proteinExistence type="predicted"/>
<dbReference type="GO" id="GO:0016740">
    <property type="term" value="F:transferase activity"/>
    <property type="evidence" value="ECO:0007669"/>
    <property type="project" value="UniProtKB-KW"/>
</dbReference>
<dbReference type="Proteomes" id="UP000316476">
    <property type="component" value="Unassembled WGS sequence"/>
</dbReference>
<feature type="domain" description="DUF4159" evidence="1">
    <location>
        <begin position="364"/>
        <end position="562"/>
    </location>
</feature>
<evidence type="ECO:0000259" key="1">
    <source>
        <dbReference type="Pfam" id="PF13709"/>
    </source>
</evidence>
<dbReference type="Gene3D" id="3.40.50.12140">
    <property type="entry name" value="Domain of unknown function DUF4159"/>
    <property type="match status" value="2"/>
</dbReference>
<reference evidence="2 3" key="1">
    <citation type="submission" date="2019-02" db="EMBL/GenBank/DDBJ databases">
        <title>Deep-cultivation of Planctomycetes and their phenomic and genomic characterization uncovers novel biology.</title>
        <authorList>
            <person name="Wiegand S."/>
            <person name="Jogler M."/>
            <person name="Boedeker C."/>
            <person name="Pinto D."/>
            <person name="Vollmers J."/>
            <person name="Rivas-Marin E."/>
            <person name="Kohn T."/>
            <person name="Peeters S.H."/>
            <person name="Heuer A."/>
            <person name="Rast P."/>
            <person name="Oberbeckmann S."/>
            <person name="Bunk B."/>
            <person name="Jeske O."/>
            <person name="Meyerdierks A."/>
            <person name="Storesund J.E."/>
            <person name="Kallscheuer N."/>
            <person name="Luecker S."/>
            <person name="Lage O.M."/>
            <person name="Pohl T."/>
            <person name="Merkel B.J."/>
            <person name="Hornburger P."/>
            <person name="Mueller R.-W."/>
            <person name="Bruemmer F."/>
            <person name="Labrenz M."/>
            <person name="Spormann A.M."/>
            <person name="Op Den Camp H."/>
            <person name="Overmann J."/>
            <person name="Amann R."/>
            <person name="Jetten M.S.M."/>
            <person name="Mascher T."/>
            <person name="Medema M.H."/>
            <person name="Devos D.P."/>
            <person name="Kaster A.-K."/>
            <person name="Ovreas L."/>
            <person name="Rohde M."/>
            <person name="Galperin M.Y."/>
            <person name="Jogler C."/>
        </authorList>
    </citation>
    <scope>NUCLEOTIDE SEQUENCE [LARGE SCALE GENOMIC DNA]</scope>
    <source>
        <strain evidence="2 3">V7</strain>
    </source>
</reference>
<dbReference type="Pfam" id="PF13709">
    <property type="entry name" value="DUF4159"/>
    <property type="match status" value="2"/>
</dbReference>
<protein>
    <submittedName>
        <fullName evidence="2">Prenyltransferase and squalene oxidase repeat protein</fullName>
    </submittedName>
</protein>
<comment type="caution">
    <text evidence="2">The sequence shown here is derived from an EMBL/GenBank/DDBJ whole genome shotgun (WGS) entry which is preliminary data.</text>
</comment>
<dbReference type="AlphaFoldDB" id="A0A5C6FR88"/>